<sequence length="244" mass="27480">MTDLEQQVFTQVHAIIGNEEQVIGRRGILIPLKKAIIAESDVRNVIDIVSSDPALSAHLLWRSHCADCVGFGTHRNRSLKDALVRLGQINIYRYAFSFYLKERLDELAEPYKKLVQGYWTLTEDIAAEALDSLQRFKGKGINPDEVQTLALFSVFGEIIVLSAFAYLNDNALKPYPLGVLKSLIDNHQQTLTLQAFAALGLDDDLRDEFMIAHNLQKATEPYSAGMILQTILEKRNLLLNPKIK</sequence>
<dbReference type="Gene3D" id="1.10.3210.10">
    <property type="entry name" value="Hypothetical protein af1432"/>
    <property type="match status" value="1"/>
</dbReference>
<dbReference type="EMBL" id="JAKIKS010000059">
    <property type="protein sequence ID" value="MCL1125747.1"/>
    <property type="molecule type" value="Genomic_DNA"/>
</dbReference>
<evidence type="ECO:0000313" key="2">
    <source>
        <dbReference type="EMBL" id="MCL1125747.1"/>
    </source>
</evidence>
<dbReference type="PROSITE" id="PS51833">
    <property type="entry name" value="HDOD"/>
    <property type="match status" value="1"/>
</dbReference>
<dbReference type="SUPFAM" id="SSF109604">
    <property type="entry name" value="HD-domain/PDEase-like"/>
    <property type="match status" value="1"/>
</dbReference>
<gene>
    <name evidence="2" type="ORF">L2764_15005</name>
</gene>
<reference evidence="2 3" key="1">
    <citation type="submission" date="2022-01" db="EMBL/GenBank/DDBJ databases">
        <title>Whole genome-based taxonomy of the Shewanellaceae.</title>
        <authorList>
            <person name="Martin-Rodriguez A.J."/>
        </authorList>
    </citation>
    <scope>NUCLEOTIDE SEQUENCE [LARGE SCALE GENOMIC DNA]</scope>
    <source>
        <strain evidence="2 3">DSM 17177</strain>
    </source>
</reference>
<dbReference type="InterPro" id="IPR013976">
    <property type="entry name" value="HDOD"/>
</dbReference>
<proteinExistence type="predicted"/>
<feature type="domain" description="HDOD" evidence="1">
    <location>
        <begin position="22"/>
        <end position="215"/>
    </location>
</feature>
<name>A0ABT0LDG3_9GAMM</name>
<keyword evidence="3" id="KW-1185">Reference proteome</keyword>
<comment type="caution">
    <text evidence="2">The sequence shown here is derived from an EMBL/GenBank/DDBJ whole genome shotgun (WGS) entry which is preliminary data.</text>
</comment>
<dbReference type="Pfam" id="PF08668">
    <property type="entry name" value="HDOD"/>
    <property type="match status" value="1"/>
</dbReference>
<evidence type="ECO:0000313" key="3">
    <source>
        <dbReference type="Proteomes" id="UP001203423"/>
    </source>
</evidence>
<protein>
    <submittedName>
        <fullName evidence="2">HDOD domain-containing protein</fullName>
    </submittedName>
</protein>
<dbReference type="RefSeq" id="WP_248941068.1">
    <property type="nucleotide sequence ID" value="NZ_JAKIKS010000059.1"/>
</dbReference>
<dbReference type="Proteomes" id="UP001203423">
    <property type="component" value="Unassembled WGS sequence"/>
</dbReference>
<organism evidence="2 3">
    <name type="scientific">Shewanella surugensis</name>
    <dbReference type="NCBI Taxonomy" id="212020"/>
    <lineage>
        <taxon>Bacteria</taxon>
        <taxon>Pseudomonadati</taxon>
        <taxon>Pseudomonadota</taxon>
        <taxon>Gammaproteobacteria</taxon>
        <taxon>Alteromonadales</taxon>
        <taxon>Shewanellaceae</taxon>
        <taxon>Shewanella</taxon>
    </lineage>
</organism>
<evidence type="ECO:0000259" key="1">
    <source>
        <dbReference type="PROSITE" id="PS51833"/>
    </source>
</evidence>
<accession>A0ABT0LDG3</accession>